<feature type="compositionally biased region" description="Low complexity" evidence="1">
    <location>
        <begin position="62"/>
        <end position="71"/>
    </location>
</feature>
<dbReference type="EMBL" id="QGNW01002606">
    <property type="protein sequence ID" value="RVW15077.1"/>
    <property type="molecule type" value="Genomic_DNA"/>
</dbReference>
<gene>
    <name evidence="2" type="primary">RE1_2903</name>
    <name evidence="2" type="ORF">CK203_084836</name>
</gene>
<protein>
    <submittedName>
        <fullName evidence="2">Retrovirus-related Pol polyprotein from transposon RE1</fullName>
    </submittedName>
</protein>
<dbReference type="PANTHER" id="PTHR47481">
    <property type="match status" value="1"/>
</dbReference>
<dbReference type="SUPFAM" id="SSF57756">
    <property type="entry name" value="Retrovirus zinc finger-like domains"/>
    <property type="match status" value="1"/>
</dbReference>
<reference evidence="2 3" key="1">
    <citation type="journal article" date="2018" name="PLoS Genet.">
        <title>Population sequencing reveals clonal diversity and ancestral inbreeding in the grapevine cultivar Chardonnay.</title>
        <authorList>
            <person name="Roach M.J."/>
            <person name="Johnson D.L."/>
            <person name="Bohlmann J."/>
            <person name="van Vuuren H.J."/>
            <person name="Jones S.J."/>
            <person name="Pretorius I.S."/>
            <person name="Schmidt S.A."/>
            <person name="Borneman A.R."/>
        </authorList>
    </citation>
    <scope>NUCLEOTIDE SEQUENCE [LARGE SCALE GENOMIC DNA]</scope>
    <source>
        <strain evidence="3">cv. Chardonnay</strain>
        <tissue evidence="2">Leaf</tissue>
    </source>
</reference>
<organism evidence="2 3">
    <name type="scientific">Vitis vinifera</name>
    <name type="common">Grape</name>
    <dbReference type="NCBI Taxonomy" id="29760"/>
    <lineage>
        <taxon>Eukaryota</taxon>
        <taxon>Viridiplantae</taxon>
        <taxon>Streptophyta</taxon>
        <taxon>Embryophyta</taxon>
        <taxon>Tracheophyta</taxon>
        <taxon>Spermatophyta</taxon>
        <taxon>Magnoliopsida</taxon>
        <taxon>eudicotyledons</taxon>
        <taxon>Gunneridae</taxon>
        <taxon>Pentapetalae</taxon>
        <taxon>rosids</taxon>
        <taxon>Vitales</taxon>
        <taxon>Vitaceae</taxon>
        <taxon>Viteae</taxon>
        <taxon>Vitis</taxon>
    </lineage>
</organism>
<dbReference type="Proteomes" id="UP000288805">
    <property type="component" value="Unassembled WGS sequence"/>
</dbReference>
<dbReference type="GO" id="GO:0003676">
    <property type="term" value="F:nucleic acid binding"/>
    <property type="evidence" value="ECO:0007669"/>
    <property type="project" value="InterPro"/>
</dbReference>
<dbReference type="AlphaFoldDB" id="A0A438BW05"/>
<dbReference type="InterPro" id="IPR036875">
    <property type="entry name" value="Znf_CCHC_sf"/>
</dbReference>
<sequence length="266" mass="29797">MVAPICTRETALSFVELHDLLIGHEHYLKRMDGNSSTLVVTANSSQWKLSNPQFKNNKNRSKQNSSNKAPSKKSSVVCQICDHPGHTAKNCAKLQSRPAANCTTSTPSNGKWLLDSTTSHSITSDLANLSVHSEYDGQDEVVLGDDIELLYRDIDRKEIIDELDLCGFPYVVGVKGVIDPFRWPWIQFTVDGTGTWFTRAAYLSHSMKADHLWFGCRSLAYLVCEDSGRFSQQRGTMVVSFRLMYGKEKRGENVWGSSGIRGRGER</sequence>
<evidence type="ECO:0000313" key="3">
    <source>
        <dbReference type="Proteomes" id="UP000288805"/>
    </source>
</evidence>
<name>A0A438BW05_VITVI</name>
<evidence type="ECO:0000256" key="1">
    <source>
        <dbReference type="SAM" id="MobiDB-lite"/>
    </source>
</evidence>
<dbReference type="GO" id="GO:0008270">
    <property type="term" value="F:zinc ion binding"/>
    <property type="evidence" value="ECO:0007669"/>
    <property type="project" value="InterPro"/>
</dbReference>
<accession>A0A438BW05</accession>
<feature type="region of interest" description="Disordered" evidence="1">
    <location>
        <begin position="49"/>
        <end position="71"/>
    </location>
</feature>
<evidence type="ECO:0000313" key="2">
    <source>
        <dbReference type="EMBL" id="RVW15077.1"/>
    </source>
</evidence>
<proteinExistence type="predicted"/>
<dbReference type="PANTHER" id="PTHR47481:SF31">
    <property type="entry name" value="OS01G0873500 PROTEIN"/>
    <property type="match status" value="1"/>
</dbReference>
<comment type="caution">
    <text evidence="2">The sequence shown here is derived from an EMBL/GenBank/DDBJ whole genome shotgun (WGS) entry which is preliminary data.</text>
</comment>